<proteinExistence type="inferred from homology"/>
<dbReference type="InterPro" id="IPR004842">
    <property type="entry name" value="SLC12A_fam"/>
</dbReference>
<protein>
    <recommendedName>
        <fullName evidence="12">Solute carrier family 12 member 8</fullName>
    </recommendedName>
</protein>
<dbReference type="OMA" id="IMFIIQW"/>
<keyword evidence="4" id="KW-0633">Potassium transport</keyword>
<dbReference type="OrthoDB" id="2020542at2759"/>
<dbReference type="PANTHER" id="PTHR11827:SF6">
    <property type="entry name" value="SOLUTE CARRIER FAMILY 12 MEMBER 8"/>
    <property type="match status" value="1"/>
</dbReference>
<dbReference type="InParanoid" id="E0VQJ6"/>
<keyword evidence="6" id="KW-0769">Symport</keyword>
<dbReference type="GO" id="GO:0015379">
    <property type="term" value="F:potassium:chloride symporter activity"/>
    <property type="evidence" value="ECO:0007669"/>
    <property type="project" value="TreeGrafter"/>
</dbReference>
<dbReference type="Gene3D" id="1.20.1740.10">
    <property type="entry name" value="Amino acid/polyamine transporter I"/>
    <property type="match status" value="1"/>
</dbReference>
<evidence type="ECO:0000313" key="15">
    <source>
        <dbReference type="EMBL" id="EEB15652.1"/>
    </source>
</evidence>
<dbReference type="CTD" id="8237180"/>
<dbReference type="eggNOG" id="KOG2083">
    <property type="taxonomic scope" value="Eukaryota"/>
</dbReference>
<feature type="transmembrane region" description="Helical" evidence="13">
    <location>
        <begin position="397"/>
        <end position="415"/>
    </location>
</feature>
<evidence type="ECO:0000313" key="16">
    <source>
        <dbReference type="EnsemblMetazoa" id="PHUM378460-PA"/>
    </source>
</evidence>
<dbReference type="Proteomes" id="UP000009046">
    <property type="component" value="Unassembled WGS sequence"/>
</dbReference>
<dbReference type="EMBL" id="AAZO01004426">
    <property type="status" value="NOT_ANNOTATED_CDS"/>
    <property type="molecule type" value="Genomic_DNA"/>
</dbReference>
<dbReference type="InterPro" id="IPR004841">
    <property type="entry name" value="AA-permease/SLC12A_dom"/>
</dbReference>
<evidence type="ECO:0000256" key="9">
    <source>
        <dbReference type="ARBA" id="ARBA00023065"/>
    </source>
</evidence>
<keyword evidence="8 13" id="KW-1133">Transmembrane helix</keyword>
<keyword evidence="3" id="KW-0813">Transport</keyword>
<sequence length="670" mass="74152">MMRSKSEKAKSNEIQWDKFGLNEISNSNNSSSFDLNHDGFERGGHIALEGNELFANEEKHKPWWKSNFFISEPVLFGQWDGVFTSCLINIFGVIVFLRSGWIVAQAGILNAILIVFATVSVALISVLSAVGICERCRMESGGVYFLISHVLGSRYGGSIGLIYCFGQAVGCALYVLGFGESIAGLIDISVSTWAVRGFASLAVILLSVINLAGVKWVVKLQFILLLILLLAGLDFAVGSFVHTSPESGFTGWRSNNAAENLYSDYKNGYNWFTVFGVFFPTVTGVMAGINMSGDLRAPSKDIPNGSLAAICTGTFLYLTFILFLGSTCRRDALLTDFMMTAKVSVIQVLLLAGLYVSSMSSCLAAMYGTPRVLQSIANQNVLPVIKFLGQGRGPNKVPLYSMIVVATVTLTFILIGDINTLGPVITMPFLLTYASIDYSYFALAQTFDIQLKNELRFRYKASQSNSEVHGYGATSKKEDSNKNGDIQPVYAGNRFENDLDYLFPERTEHQTKENNYSGNENSDLNNHSINNEEKQVHSKPRSWYSPLCNRWLSLFGAITKFVIMLLVDWMYALVCIIVVVITWFYVGAANPAVKPGLAHHFRFLLWLKSICLRVAGKKCGELEQMVVPPLHPFVPTSTNQLNEDNVDFSDRRKYHQSKTLTASLVDLDSD</sequence>
<dbReference type="GeneID" id="8237180"/>
<reference evidence="15" key="2">
    <citation type="submission" date="2007-04" db="EMBL/GenBank/DDBJ databases">
        <title>The genome of the human body louse.</title>
        <authorList>
            <consortium name="The Human Body Louse Genome Consortium"/>
            <person name="Kirkness E."/>
            <person name="Walenz B."/>
            <person name="Hass B."/>
            <person name="Bruggner R."/>
            <person name="Strausberg R."/>
        </authorList>
    </citation>
    <scope>NUCLEOTIDE SEQUENCE</scope>
    <source>
        <strain evidence="15">USDA</strain>
    </source>
</reference>
<organism>
    <name type="scientific">Pediculus humanus subsp. corporis</name>
    <name type="common">Body louse</name>
    <dbReference type="NCBI Taxonomy" id="121224"/>
    <lineage>
        <taxon>Eukaryota</taxon>
        <taxon>Metazoa</taxon>
        <taxon>Ecdysozoa</taxon>
        <taxon>Arthropoda</taxon>
        <taxon>Hexapoda</taxon>
        <taxon>Insecta</taxon>
        <taxon>Pterygota</taxon>
        <taxon>Neoptera</taxon>
        <taxon>Paraneoptera</taxon>
        <taxon>Psocodea</taxon>
        <taxon>Troctomorpha</taxon>
        <taxon>Phthiraptera</taxon>
        <taxon>Anoplura</taxon>
        <taxon>Pediculidae</taxon>
        <taxon>Pediculus</taxon>
    </lineage>
</organism>
<dbReference type="RefSeq" id="XP_002428390.1">
    <property type="nucleotide sequence ID" value="XM_002428345.1"/>
</dbReference>
<comment type="subcellular location">
    <subcellularLocation>
        <location evidence="1">Membrane</location>
        <topology evidence="1">Multi-pass membrane protein</topology>
    </subcellularLocation>
</comment>
<feature type="transmembrane region" description="Helical" evidence="13">
    <location>
        <begin position="561"/>
        <end position="585"/>
    </location>
</feature>
<dbReference type="Pfam" id="PF00324">
    <property type="entry name" value="AA_permease"/>
    <property type="match status" value="1"/>
</dbReference>
<evidence type="ECO:0000256" key="10">
    <source>
        <dbReference type="ARBA" id="ARBA00023136"/>
    </source>
</evidence>
<dbReference type="FunFam" id="1.20.1740.10:FF:000030">
    <property type="entry name" value="solute carrier family 12 member 8"/>
    <property type="match status" value="1"/>
</dbReference>
<dbReference type="AlphaFoldDB" id="E0VQJ6"/>
<comment type="similarity">
    <text evidence="2">Belongs to the SLC12A transporter family.</text>
</comment>
<accession>E0VQJ6</accession>
<evidence type="ECO:0000256" key="13">
    <source>
        <dbReference type="SAM" id="Phobius"/>
    </source>
</evidence>
<reference evidence="16" key="3">
    <citation type="submission" date="2020-05" db="UniProtKB">
        <authorList>
            <consortium name="EnsemblMetazoa"/>
        </authorList>
    </citation>
    <scope>IDENTIFICATION</scope>
    <source>
        <strain evidence="16">USDA</strain>
    </source>
</reference>
<dbReference type="GO" id="GO:0006884">
    <property type="term" value="P:cell volume homeostasis"/>
    <property type="evidence" value="ECO:0007669"/>
    <property type="project" value="TreeGrafter"/>
</dbReference>
<feature type="domain" description="Amino acid permease/ SLC12A" evidence="14">
    <location>
        <begin position="82"/>
        <end position="457"/>
    </location>
</feature>
<keyword evidence="9" id="KW-0406">Ion transport</keyword>
<feature type="transmembrane region" description="Helical" evidence="13">
    <location>
        <begin position="82"/>
        <end position="102"/>
    </location>
</feature>
<dbReference type="GO" id="GO:0055064">
    <property type="term" value="P:chloride ion homeostasis"/>
    <property type="evidence" value="ECO:0007669"/>
    <property type="project" value="TreeGrafter"/>
</dbReference>
<dbReference type="EnsemblMetazoa" id="PHUM378460-RA">
    <property type="protein sequence ID" value="PHUM378460-PA"/>
    <property type="gene ID" value="PHUM378460"/>
</dbReference>
<evidence type="ECO:0000256" key="3">
    <source>
        <dbReference type="ARBA" id="ARBA00022448"/>
    </source>
</evidence>
<evidence type="ECO:0000256" key="11">
    <source>
        <dbReference type="ARBA" id="ARBA00023214"/>
    </source>
</evidence>
<evidence type="ECO:0000256" key="5">
    <source>
        <dbReference type="ARBA" id="ARBA00022692"/>
    </source>
</evidence>
<dbReference type="GO" id="GO:0016020">
    <property type="term" value="C:membrane"/>
    <property type="evidence" value="ECO:0007669"/>
    <property type="project" value="UniProtKB-SubCell"/>
</dbReference>
<dbReference type="PANTHER" id="PTHR11827">
    <property type="entry name" value="SOLUTE CARRIER FAMILY 12, CATION COTRANSPORTERS"/>
    <property type="match status" value="1"/>
</dbReference>
<feature type="transmembrane region" description="Helical" evidence="13">
    <location>
        <begin position="154"/>
        <end position="176"/>
    </location>
</feature>
<keyword evidence="10 13" id="KW-0472">Membrane</keyword>
<keyword evidence="11" id="KW-0868">Chloride</keyword>
<gene>
    <name evidence="16" type="primary">8237180</name>
    <name evidence="15" type="ORF">Phum_PHUM378460</name>
</gene>
<evidence type="ECO:0000256" key="1">
    <source>
        <dbReference type="ARBA" id="ARBA00004141"/>
    </source>
</evidence>
<evidence type="ECO:0000256" key="2">
    <source>
        <dbReference type="ARBA" id="ARBA00010593"/>
    </source>
</evidence>
<keyword evidence="17" id="KW-1185">Reference proteome</keyword>
<dbReference type="GO" id="GO:0055075">
    <property type="term" value="P:potassium ion homeostasis"/>
    <property type="evidence" value="ECO:0007669"/>
    <property type="project" value="TreeGrafter"/>
</dbReference>
<name>E0VQJ6_PEDHC</name>
<evidence type="ECO:0000259" key="14">
    <source>
        <dbReference type="Pfam" id="PF00324"/>
    </source>
</evidence>
<dbReference type="FunCoup" id="E0VQJ6">
    <property type="interactions" value="56"/>
</dbReference>
<reference evidence="15" key="1">
    <citation type="submission" date="2007-04" db="EMBL/GenBank/DDBJ databases">
        <title>Annotation of Pediculus humanus corporis strain USDA.</title>
        <authorList>
            <person name="Kirkness E."/>
            <person name="Hannick L."/>
            <person name="Hass B."/>
            <person name="Bruggner R."/>
            <person name="Lawson D."/>
            <person name="Bidwell S."/>
            <person name="Joardar V."/>
            <person name="Caler E."/>
            <person name="Walenz B."/>
            <person name="Inman J."/>
            <person name="Schobel S."/>
            <person name="Galinsky K."/>
            <person name="Amedeo P."/>
            <person name="Strausberg R."/>
        </authorList>
    </citation>
    <scope>NUCLEOTIDE SEQUENCE</scope>
    <source>
        <strain evidence="15">USDA</strain>
    </source>
</reference>
<evidence type="ECO:0000256" key="8">
    <source>
        <dbReference type="ARBA" id="ARBA00022989"/>
    </source>
</evidence>
<evidence type="ECO:0000256" key="7">
    <source>
        <dbReference type="ARBA" id="ARBA00022958"/>
    </source>
</evidence>
<evidence type="ECO:0000256" key="12">
    <source>
        <dbReference type="ARBA" id="ARBA00073711"/>
    </source>
</evidence>
<feature type="transmembrane region" description="Helical" evidence="13">
    <location>
        <begin position="222"/>
        <end position="241"/>
    </location>
</feature>
<dbReference type="GO" id="GO:1990573">
    <property type="term" value="P:potassium ion import across plasma membrane"/>
    <property type="evidence" value="ECO:0007669"/>
    <property type="project" value="TreeGrafter"/>
</dbReference>
<feature type="transmembrane region" description="Helical" evidence="13">
    <location>
        <begin position="305"/>
        <end position="325"/>
    </location>
</feature>
<feature type="transmembrane region" description="Helical" evidence="13">
    <location>
        <begin position="108"/>
        <end position="133"/>
    </location>
</feature>
<keyword evidence="5 13" id="KW-0812">Transmembrane</keyword>
<feature type="transmembrane region" description="Helical" evidence="13">
    <location>
        <begin position="421"/>
        <end position="443"/>
    </location>
</feature>
<feature type="transmembrane region" description="Helical" evidence="13">
    <location>
        <begin position="188"/>
        <end position="210"/>
    </location>
</feature>
<keyword evidence="7" id="KW-0630">Potassium</keyword>
<dbReference type="KEGG" id="phu:Phum_PHUM378460"/>
<evidence type="ECO:0000256" key="4">
    <source>
        <dbReference type="ARBA" id="ARBA00022538"/>
    </source>
</evidence>
<evidence type="ECO:0000313" key="17">
    <source>
        <dbReference type="Proteomes" id="UP000009046"/>
    </source>
</evidence>
<feature type="transmembrane region" description="Helical" evidence="13">
    <location>
        <begin position="345"/>
        <end position="367"/>
    </location>
</feature>
<dbReference type="EMBL" id="DS235430">
    <property type="protein sequence ID" value="EEB15652.1"/>
    <property type="molecule type" value="Genomic_DNA"/>
</dbReference>
<feature type="transmembrane region" description="Helical" evidence="13">
    <location>
        <begin position="271"/>
        <end position="293"/>
    </location>
</feature>
<evidence type="ECO:0000256" key="6">
    <source>
        <dbReference type="ARBA" id="ARBA00022847"/>
    </source>
</evidence>
<dbReference type="STRING" id="121224.E0VQJ6"/>
<dbReference type="HOGENOM" id="CLU_017440_1_1_1"/>
<dbReference type="VEuPathDB" id="VectorBase:PHUM378460"/>